<keyword evidence="2" id="KW-0698">rRNA processing</keyword>
<dbReference type="Proteomes" id="UP000319613">
    <property type="component" value="Unassembled WGS sequence"/>
</dbReference>
<dbReference type="GO" id="GO:0008168">
    <property type="term" value="F:methyltransferase activity"/>
    <property type="evidence" value="ECO:0007669"/>
    <property type="project" value="UniProtKB-KW"/>
</dbReference>
<organism evidence="7 8">
    <name type="scientific">Candidatus Doudnabacteria bacterium Gr01-1014_77</name>
    <dbReference type="NCBI Taxonomy" id="2017133"/>
    <lineage>
        <taxon>Bacteria</taxon>
        <taxon>Candidatus Doudnaibacteriota</taxon>
    </lineage>
</organism>
<keyword evidence="1" id="KW-0963">Cytoplasm</keyword>
<evidence type="ECO:0000256" key="4">
    <source>
        <dbReference type="ARBA" id="ARBA00022679"/>
    </source>
</evidence>
<dbReference type="InterPro" id="IPR014777">
    <property type="entry name" value="4pyrrole_Mease_sub1"/>
</dbReference>
<dbReference type="AlphaFoldDB" id="A0A554JBH3"/>
<evidence type="ECO:0000256" key="2">
    <source>
        <dbReference type="ARBA" id="ARBA00022552"/>
    </source>
</evidence>
<proteinExistence type="predicted"/>
<keyword evidence="5" id="KW-0949">S-adenosyl-L-methionine</keyword>
<reference evidence="7 8" key="1">
    <citation type="submission" date="2017-07" db="EMBL/GenBank/DDBJ databases">
        <title>Mechanisms for carbon and nitrogen cycling indicate functional differentiation within the Candidate Phyla Radiation.</title>
        <authorList>
            <person name="Danczak R.E."/>
            <person name="Johnston M.D."/>
            <person name="Kenah C."/>
            <person name="Slattery M."/>
            <person name="Wrighton K.C."/>
            <person name="Wilkins M.J."/>
        </authorList>
    </citation>
    <scope>NUCLEOTIDE SEQUENCE [LARGE SCALE GENOMIC DNA]</scope>
    <source>
        <strain evidence="7">Gr01-1014_77</strain>
    </source>
</reference>
<dbReference type="InterPro" id="IPR035996">
    <property type="entry name" value="4pyrrol_Methylase_sf"/>
</dbReference>
<evidence type="ECO:0000256" key="5">
    <source>
        <dbReference type="ARBA" id="ARBA00022691"/>
    </source>
</evidence>
<evidence type="ECO:0000256" key="3">
    <source>
        <dbReference type="ARBA" id="ARBA00022603"/>
    </source>
</evidence>
<dbReference type="Pfam" id="PF00590">
    <property type="entry name" value="TP_methylase"/>
    <property type="match status" value="1"/>
</dbReference>
<dbReference type="InterPro" id="IPR008189">
    <property type="entry name" value="rRNA_ssu_MeTfrase_I"/>
</dbReference>
<comment type="caution">
    <text evidence="7">The sequence shown here is derived from an EMBL/GenBank/DDBJ whole genome shotgun (WGS) entry which is preliminary data.</text>
</comment>
<dbReference type="NCBIfam" id="TIGR00096">
    <property type="entry name" value="16S rRNA (cytidine(1402)-2'-O)-methyltransferase"/>
    <property type="match status" value="1"/>
</dbReference>
<evidence type="ECO:0000313" key="7">
    <source>
        <dbReference type="EMBL" id="TSC65684.1"/>
    </source>
</evidence>
<dbReference type="Gene3D" id="3.30.950.10">
    <property type="entry name" value="Methyltransferase, Cobalt-precorrin-4 Transmethylase, Domain 2"/>
    <property type="match status" value="1"/>
</dbReference>
<sequence length="134" mass="14432">MLYVLSTPIGNLSDLSDRAKQTLAECDLVIAENPSYSKRLFEHLNIPAKKFIQFAEHNEQEKLPVVLKEITDKNAVLLSDAGTPGISDPGFRIVRAAIAQGTQVTPIPGPNAAITALCASGLPTDKFIFLGFVP</sequence>
<feature type="domain" description="Tetrapyrrole methylase" evidence="6">
    <location>
        <begin position="1"/>
        <end position="126"/>
    </location>
</feature>
<evidence type="ECO:0000313" key="8">
    <source>
        <dbReference type="Proteomes" id="UP000319613"/>
    </source>
</evidence>
<keyword evidence="3 7" id="KW-0489">Methyltransferase</keyword>
<dbReference type="InterPro" id="IPR018063">
    <property type="entry name" value="SAM_MeTrfase_RsmI_CS"/>
</dbReference>
<dbReference type="EMBL" id="VMFF01000033">
    <property type="protein sequence ID" value="TSC65684.1"/>
    <property type="molecule type" value="Genomic_DNA"/>
</dbReference>
<dbReference type="PANTHER" id="PTHR46111:SF1">
    <property type="entry name" value="RIBOSOMAL RNA SMALL SUBUNIT METHYLTRANSFERASE I"/>
    <property type="match status" value="1"/>
</dbReference>
<evidence type="ECO:0000259" key="6">
    <source>
        <dbReference type="Pfam" id="PF00590"/>
    </source>
</evidence>
<gene>
    <name evidence="7" type="ORF">G01um101477_374</name>
</gene>
<dbReference type="InterPro" id="IPR000878">
    <property type="entry name" value="4pyrrol_Mease"/>
</dbReference>
<protein>
    <submittedName>
        <fullName evidence="7">16S rRNA (Cytidine1402-2'-O)-methyltransferase</fullName>
    </submittedName>
</protein>
<dbReference type="InterPro" id="IPR014776">
    <property type="entry name" value="4pyrrole_Mease_sub2"/>
</dbReference>
<dbReference type="SUPFAM" id="SSF53790">
    <property type="entry name" value="Tetrapyrrole methylase"/>
    <property type="match status" value="1"/>
</dbReference>
<name>A0A554JBH3_9BACT</name>
<dbReference type="PANTHER" id="PTHR46111">
    <property type="entry name" value="RIBOSOMAL RNA SMALL SUBUNIT METHYLTRANSFERASE I"/>
    <property type="match status" value="1"/>
</dbReference>
<dbReference type="GO" id="GO:0006364">
    <property type="term" value="P:rRNA processing"/>
    <property type="evidence" value="ECO:0007669"/>
    <property type="project" value="UniProtKB-KW"/>
</dbReference>
<accession>A0A554JBH3</accession>
<evidence type="ECO:0000256" key="1">
    <source>
        <dbReference type="ARBA" id="ARBA00022490"/>
    </source>
</evidence>
<dbReference type="PROSITE" id="PS01296">
    <property type="entry name" value="RSMI"/>
    <property type="match status" value="1"/>
</dbReference>
<keyword evidence="4 7" id="KW-0808">Transferase</keyword>
<feature type="non-terminal residue" evidence="7">
    <location>
        <position position="134"/>
    </location>
</feature>
<dbReference type="Gene3D" id="3.40.1010.10">
    <property type="entry name" value="Cobalt-precorrin-4 Transmethylase, Domain 1"/>
    <property type="match status" value="1"/>
</dbReference>
<dbReference type="GO" id="GO:0032259">
    <property type="term" value="P:methylation"/>
    <property type="evidence" value="ECO:0007669"/>
    <property type="project" value="UniProtKB-KW"/>
</dbReference>